<dbReference type="AlphaFoldDB" id="A0A5N5JFU7"/>
<protein>
    <submittedName>
        <fullName evidence="2">Uncharacterized protein</fullName>
    </submittedName>
</protein>
<feature type="region of interest" description="Disordered" evidence="1">
    <location>
        <begin position="36"/>
        <end position="58"/>
    </location>
</feature>
<keyword evidence="3" id="KW-1185">Reference proteome</keyword>
<evidence type="ECO:0000313" key="2">
    <source>
        <dbReference type="EMBL" id="KAB5516223.1"/>
    </source>
</evidence>
<feature type="compositionally biased region" description="Basic and acidic residues" evidence="1">
    <location>
        <begin position="36"/>
        <end position="46"/>
    </location>
</feature>
<evidence type="ECO:0000256" key="1">
    <source>
        <dbReference type="SAM" id="MobiDB-lite"/>
    </source>
</evidence>
<reference evidence="3" key="1">
    <citation type="journal article" date="2019" name="Gigascience">
        <title>De novo genome assembly of the endangered Acer yangbiense, a plant species with extremely small populations endemic to Yunnan Province, China.</title>
        <authorList>
            <person name="Yang J."/>
            <person name="Wariss H.M."/>
            <person name="Tao L."/>
            <person name="Zhang R."/>
            <person name="Yun Q."/>
            <person name="Hollingsworth P."/>
            <person name="Dao Z."/>
            <person name="Luo G."/>
            <person name="Guo H."/>
            <person name="Ma Y."/>
            <person name="Sun W."/>
        </authorList>
    </citation>
    <scope>NUCLEOTIDE SEQUENCE [LARGE SCALE GENOMIC DNA]</scope>
    <source>
        <strain evidence="3">cv. br00</strain>
    </source>
</reference>
<evidence type="ECO:0000313" key="3">
    <source>
        <dbReference type="Proteomes" id="UP000326939"/>
    </source>
</evidence>
<sequence length="93" mass="10732">MITRGKAGISKSKHYSYKFTFLLCFVENGDKDKENKSLKETTKKGLENQAVKKKKRSKFRTPLRNGGLARLKSFMFASCSSFQHFSGKFAWIR</sequence>
<gene>
    <name evidence="2" type="ORF">DKX38_026871</name>
</gene>
<organism evidence="2 3">
    <name type="scientific">Salix brachista</name>
    <dbReference type="NCBI Taxonomy" id="2182728"/>
    <lineage>
        <taxon>Eukaryota</taxon>
        <taxon>Viridiplantae</taxon>
        <taxon>Streptophyta</taxon>
        <taxon>Embryophyta</taxon>
        <taxon>Tracheophyta</taxon>
        <taxon>Spermatophyta</taxon>
        <taxon>Magnoliopsida</taxon>
        <taxon>eudicotyledons</taxon>
        <taxon>Gunneridae</taxon>
        <taxon>Pentapetalae</taxon>
        <taxon>rosids</taxon>
        <taxon>fabids</taxon>
        <taxon>Malpighiales</taxon>
        <taxon>Salicaceae</taxon>
        <taxon>Saliceae</taxon>
        <taxon>Salix</taxon>
    </lineage>
</organism>
<comment type="caution">
    <text evidence="2">The sequence shown here is derived from an EMBL/GenBank/DDBJ whole genome shotgun (WGS) entry which is preliminary data.</text>
</comment>
<name>A0A5N5JFU7_9ROSI</name>
<accession>A0A5N5JFU7</accession>
<dbReference type="EMBL" id="VDCV01000017">
    <property type="protein sequence ID" value="KAB5516223.1"/>
    <property type="molecule type" value="Genomic_DNA"/>
</dbReference>
<proteinExistence type="predicted"/>
<dbReference type="Proteomes" id="UP000326939">
    <property type="component" value="Chromosome 17"/>
</dbReference>